<name>A0A9Q9D830_9LACT</name>
<keyword evidence="1" id="KW-0812">Transmembrane</keyword>
<dbReference type="Proteomes" id="UP001056730">
    <property type="component" value="Plasmid p1"/>
</dbReference>
<evidence type="ECO:0000313" key="2">
    <source>
        <dbReference type="EMBL" id="USJ21564.1"/>
    </source>
</evidence>
<organism evidence="2 3">
    <name type="scientific">Lactococcus formosensis</name>
    <dbReference type="NCBI Taxonomy" id="1281486"/>
    <lineage>
        <taxon>Bacteria</taxon>
        <taxon>Bacillati</taxon>
        <taxon>Bacillota</taxon>
        <taxon>Bacilli</taxon>
        <taxon>Lactobacillales</taxon>
        <taxon>Streptococcaceae</taxon>
        <taxon>Lactococcus</taxon>
    </lineage>
</organism>
<reference evidence="2" key="1">
    <citation type="journal article" date="2022" name="Front. Microbiol.">
        <title>Feed Insects as a Reservoir of Granadaene-Producing Lactococci.</title>
        <authorList>
            <person name="Neuzil-Bunesova V."/>
            <person name="Ramirez Garcia A."/>
            <person name="Modrackova N."/>
            <person name="Makovska M."/>
            <person name="Sabolova M."/>
            <person name="Sproer C."/>
            <person name="Bunk B."/>
            <person name="Blom J."/>
            <person name="Schwab C."/>
        </authorList>
    </citation>
    <scope>NUCLEOTIDE SEQUENCE</scope>
    <source>
        <strain evidence="2">I4/6O</strain>
    </source>
</reference>
<keyword evidence="1" id="KW-1133">Transmembrane helix</keyword>
<proteinExistence type="predicted"/>
<protein>
    <submittedName>
        <fullName evidence="2">Uncharacterized protein</fullName>
    </submittedName>
</protein>
<dbReference type="RefSeq" id="WP_252175958.1">
    <property type="nucleotide sequence ID" value="NZ_CP086396.1"/>
</dbReference>
<dbReference type="AlphaFoldDB" id="A0A9Q9D830"/>
<accession>A0A9Q9D830</accession>
<feature type="transmembrane region" description="Helical" evidence="1">
    <location>
        <begin position="72"/>
        <end position="90"/>
    </location>
</feature>
<dbReference type="EMBL" id="CP086396">
    <property type="protein sequence ID" value="USJ21564.1"/>
    <property type="molecule type" value="Genomic_DNA"/>
</dbReference>
<keyword evidence="2" id="KW-0614">Plasmid</keyword>
<keyword evidence="1" id="KW-0472">Membrane</keyword>
<geneLocation type="plasmid" evidence="2 3">
    <name>p1</name>
</geneLocation>
<sequence length="101" mass="12229">MRQTELPKDNLKDYLTTYSDEEIEKIRKNKMQLVTVQEFKSVHRSLLEKQRKLLELEKVEEVEKKEPSIFDIIQIIILAILLMFCFIYLFKDYIHIPLNID</sequence>
<evidence type="ECO:0000256" key="1">
    <source>
        <dbReference type="SAM" id="Phobius"/>
    </source>
</evidence>
<evidence type="ECO:0000313" key="3">
    <source>
        <dbReference type="Proteomes" id="UP001056730"/>
    </source>
</evidence>
<gene>
    <name evidence="2" type="ORF">LMK00_11830</name>
</gene>
<dbReference type="KEGG" id="lfo:LMK00_11830"/>